<gene>
    <name evidence="7" type="primary">sigW</name>
    <name evidence="7" type="ORF">LAL4801_05871</name>
</gene>
<reference evidence="8" key="1">
    <citation type="submission" date="2015-07" db="EMBL/GenBank/DDBJ databases">
        <authorList>
            <person name="Rodrigo-Torres Lidia"/>
            <person name="Arahal R.David."/>
        </authorList>
    </citation>
    <scope>NUCLEOTIDE SEQUENCE [LARGE SCALE GENOMIC DNA]</scope>
    <source>
        <strain evidence="8">CECT 4801</strain>
    </source>
</reference>
<dbReference type="InterPro" id="IPR013325">
    <property type="entry name" value="RNA_pol_sigma_r2"/>
</dbReference>
<dbReference type="NCBIfam" id="TIGR02937">
    <property type="entry name" value="sigma70-ECF"/>
    <property type="match status" value="1"/>
</dbReference>
<evidence type="ECO:0000256" key="1">
    <source>
        <dbReference type="ARBA" id="ARBA00010641"/>
    </source>
</evidence>
<organism evidence="7 8">
    <name type="scientific">Roseibium aggregatum</name>
    <dbReference type="NCBI Taxonomy" id="187304"/>
    <lineage>
        <taxon>Bacteria</taxon>
        <taxon>Pseudomonadati</taxon>
        <taxon>Pseudomonadota</taxon>
        <taxon>Alphaproteobacteria</taxon>
        <taxon>Hyphomicrobiales</taxon>
        <taxon>Stappiaceae</taxon>
        <taxon>Roseibium</taxon>
    </lineage>
</organism>
<protein>
    <submittedName>
        <fullName evidence="7">Sigma-W factor</fullName>
    </submittedName>
</protein>
<feature type="domain" description="RNA polymerase sigma factor 70 region 4 type 2" evidence="6">
    <location>
        <begin position="133"/>
        <end position="182"/>
    </location>
</feature>
<dbReference type="InterPro" id="IPR039425">
    <property type="entry name" value="RNA_pol_sigma-70-like"/>
</dbReference>
<evidence type="ECO:0000256" key="3">
    <source>
        <dbReference type="ARBA" id="ARBA00023082"/>
    </source>
</evidence>
<evidence type="ECO:0000256" key="2">
    <source>
        <dbReference type="ARBA" id="ARBA00023015"/>
    </source>
</evidence>
<dbReference type="Gene3D" id="1.10.1740.10">
    <property type="match status" value="1"/>
</dbReference>
<dbReference type="InterPro" id="IPR013249">
    <property type="entry name" value="RNA_pol_sigma70_r4_t2"/>
</dbReference>
<dbReference type="RefSeq" id="WP_055661449.1">
    <property type="nucleotide sequence ID" value="NZ_CXST01000007.1"/>
</dbReference>
<dbReference type="GO" id="GO:0016987">
    <property type="term" value="F:sigma factor activity"/>
    <property type="evidence" value="ECO:0007669"/>
    <property type="project" value="UniProtKB-KW"/>
</dbReference>
<sequence length="273" mass="29866">MIHLDPEQVSAARQGDRAALASLVRSLQRPVYGLAMRMLAHSADAEDATQEILIKIITHLGTIRDDRAAGGWALKVASRHLVGMRKRSRVEAMRMSFDDFANDLETGLAVPDDDQTNSVITAIAIEEIKIGCTLAMLTCLNRSLRIAYVLGDIFEMSDSEAAEALEISAAAYRQRLSRARREVTRFVQTTCGVVSQSATCRCEKRLTAAQDSGRVTLGAPAFGLGAPATDIPKLRHQIRTLEEGRRAAALMRSNPSFPTNVGDLIMEVMKQRS</sequence>
<keyword evidence="3" id="KW-0731">Sigma factor</keyword>
<dbReference type="Proteomes" id="UP000048926">
    <property type="component" value="Unassembled WGS sequence"/>
</dbReference>
<dbReference type="SUPFAM" id="SSF88946">
    <property type="entry name" value="Sigma2 domain of RNA polymerase sigma factors"/>
    <property type="match status" value="1"/>
</dbReference>
<keyword evidence="8" id="KW-1185">Reference proteome</keyword>
<feature type="domain" description="RNA polymerase sigma-70 region 2" evidence="5">
    <location>
        <begin position="23"/>
        <end position="82"/>
    </location>
</feature>
<dbReference type="PANTHER" id="PTHR43133:SF51">
    <property type="entry name" value="RNA POLYMERASE SIGMA FACTOR"/>
    <property type="match status" value="1"/>
</dbReference>
<evidence type="ECO:0000259" key="5">
    <source>
        <dbReference type="Pfam" id="PF04542"/>
    </source>
</evidence>
<dbReference type="STRING" id="187304.B0E33_09940"/>
<evidence type="ECO:0000313" key="8">
    <source>
        <dbReference type="Proteomes" id="UP000048926"/>
    </source>
</evidence>
<dbReference type="OrthoDB" id="9780326at2"/>
<dbReference type="PANTHER" id="PTHR43133">
    <property type="entry name" value="RNA POLYMERASE ECF-TYPE SIGMA FACTO"/>
    <property type="match status" value="1"/>
</dbReference>
<accession>A0A0M6YDB2</accession>
<dbReference type="InterPro" id="IPR013324">
    <property type="entry name" value="RNA_pol_sigma_r3/r4-like"/>
</dbReference>
<evidence type="ECO:0000313" key="7">
    <source>
        <dbReference type="EMBL" id="CTQ47409.1"/>
    </source>
</evidence>
<dbReference type="Gene3D" id="1.10.10.10">
    <property type="entry name" value="Winged helix-like DNA-binding domain superfamily/Winged helix DNA-binding domain"/>
    <property type="match status" value="1"/>
</dbReference>
<evidence type="ECO:0000259" key="6">
    <source>
        <dbReference type="Pfam" id="PF08281"/>
    </source>
</evidence>
<dbReference type="GO" id="GO:0006352">
    <property type="term" value="P:DNA-templated transcription initiation"/>
    <property type="evidence" value="ECO:0007669"/>
    <property type="project" value="InterPro"/>
</dbReference>
<dbReference type="AlphaFoldDB" id="A0A0M6YDB2"/>
<evidence type="ECO:0000256" key="4">
    <source>
        <dbReference type="ARBA" id="ARBA00023163"/>
    </source>
</evidence>
<keyword evidence="4" id="KW-0804">Transcription</keyword>
<dbReference type="EMBL" id="CXST01000007">
    <property type="protein sequence ID" value="CTQ47409.1"/>
    <property type="molecule type" value="Genomic_DNA"/>
</dbReference>
<dbReference type="SUPFAM" id="SSF88659">
    <property type="entry name" value="Sigma3 and sigma4 domains of RNA polymerase sigma factors"/>
    <property type="match status" value="1"/>
</dbReference>
<dbReference type="InterPro" id="IPR036388">
    <property type="entry name" value="WH-like_DNA-bd_sf"/>
</dbReference>
<dbReference type="InterPro" id="IPR007627">
    <property type="entry name" value="RNA_pol_sigma70_r2"/>
</dbReference>
<dbReference type="GO" id="GO:0003677">
    <property type="term" value="F:DNA binding"/>
    <property type="evidence" value="ECO:0007669"/>
    <property type="project" value="InterPro"/>
</dbReference>
<dbReference type="Pfam" id="PF08281">
    <property type="entry name" value="Sigma70_r4_2"/>
    <property type="match status" value="1"/>
</dbReference>
<name>A0A0M6YDB2_9HYPH</name>
<dbReference type="Pfam" id="PF04542">
    <property type="entry name" value="Sigma70_r2"/>
    <property type="match status" value="1"/>
</dbReference>
<comment type="similarity">
    <text evidence="1">Belongs to the sigma-70 factor family. ECF subfamily.</text>
</comment>
<proteinExistence type="inferred from homology"/>
<dbReference type="InterPro" id="IPR014284">
    <property type="entry name" value="RNA_pol_sigma-70_dom"/>
</dbReference>
<keyword evidence="2" id="KW-0805">Transcription regulation</keyword>